<evidence type="ECO:0000256" key="1">
    <source>
        <dbReference type="SAM" id="MobiDB-lite"/>
    </source>
</evidence>
<dbReference type="EnsemblPlants" id="ONIVA11G14230.1">
    <property type="protein sequence ID" value="ONIVA11G14230.1"/>
    <property type="gene ID" value="ONIVA11G14230"/>
</dbReference>
<reference evidence="2" key="2">
    <citation type="submission" date="2018-04" db="EMBL/GenBank/DDBJ databases">
        <title>OnivRS2 (Oryza nivara Reference Sequence Version 2).</title>
        <authorList>
            <person name="Zhang J."/>
            <person name="Kudrna D."/>
            <person name="Lee S."/>
            <person name="Talag J."/>
            <person name="Rajasekar S."/>
            <person name="Welchert J."/>
            <person name="Hsing Y.-I."/>
            <person name="Wing R.A."/>
        </authorList>
    </citation>
    <scope>NUCLEOTIDE SEQUENCE [LARGE SCALE GENOMIC DNA]</scope>
    <source>
        <strain evidence="2">SL10</strain>
    </source>
</reference>
<reference evidence="2" key="1">
    <citation type="submission" date="2015-04" db="UniProtKB">
        <authorList>
            <consortium name="EnsemblPlants"/>
        </authorList>
    </citation>
    <scope>IDENTIFICATION</scope>
    <source>
        <strain evidence="2">SL10</strain>
    </source>
</reference>
<dbReference type="Proteomes" id="UP000006591">
    <property type="component" value="Chromosome 11"/>
</dbReference>
<feature type="compositionally biased region" description="Basic residues" evidence="1">
    <location>
        <begin position="160"/>
        <end position="170"/>
    </location>
</feature>
<evidence type="ECO:0000313" key="3">
    <source>
        <dbReference type="Proteomes" id="UP000006591"/>
    </source>
</evidence>
<name>A0A0E0J2B2_ORYNI</name>
<dbReference type="AlphaFoldDB" id="A0A0E0J2B2"/>
<accession>A0A0E0J2B2</accession>
<feature type="compositionally biased region" description="Low complexity" evidence="1">
    <location>
        <begin position="113"/>
        <end position="136"/>
    </location>
</feature>
<sequence length="192" mass="19975">MEVFAAAPPCPSVFELAAAEVAAVCVGRGAAARSAAASVVTRSRPVTGSAVEPPASTPDTHHRSRIHVRGVRIGGRMCRPLASPCHVGSADAAPSRAGLSPDPSSRQIRPTMAGSARVGRRSAAGCAASSPPTRRQPSPPRLQPCRTGSADVAPAAARQWRWRSTSRRQSCRAGSAQCRHRQPPRPLATLIS</sequence>
<organism evidence="2">
    <name type="scientific">Oryza nivara</name>
    <name type="common">Indian wild rice</name>
    <name type="synonym">Oryza sativa f. spontanea</name>
    <dbReference type="NCBI Taxonomy" id="4536"/>
    <lineage>
        <taxon>Eukaryota</taxon>
        <taxon>Viridiplantae</taxon>
        <taxon>Streptophyta</taxon>
        <taxon>Embryophyta</taxon>
        <taxon>Tracheophyta</taxon>
        <taxon>Spermatophyta</taxon>
        <taxon>Magnoliopsida</taxon>
        <taxon>Liliopsida</taxon>
        <taxon>Poales</taxon>
        <taxon>Poaceae</taxon>
        <taxon>BOP clade</taxon>
        <taxon>Oryzoideae</taxon>
        <taxon>Oryzeae</taxon>
        <taxon>Oryzinae</taxon>
        <taxon>Oryza</taxon>
    </lineage>
</organism>
<feature type="region of interest" description="Disordered" evidence="1">
    <location>
        <begin position="43"/>
        <end position="63"/>
    </location>
</feature>
<protein>
    <submittedName>
        <fullName evidence="2">Uncharacterized protein</fullName>
    </submittedName>
</protein>
<proteinExistence type="predicted"/>
<evidence type="ECO:0000313" key="2">
    <source>
        <dbReference type="EnsemblPlants" id="ONIVA11G14230.1"/>
    </source>
</evidence>
<dbReference type="Gramene" id="ONIVA11G14230.1">
    <property type="protein sequence ID" value="ONIVA11G14230.1"/>
    <property type="gene ID" value="ONIVA11G14230"/>
</dbReference>
<keyword evidence="3" id="KW-1185">Reference proteome</keyword>
<dbReference type="HOGENOM" id="CLU_1417214_0_0_1"/>
<feature type="region of interest" description="Disordered" evidence="1">
    <location>
        <begin position="85"/>
        <end position="192"/>
    </location>
</feature>